<dbReference type="GO" id="GO:0016717">
    <property type="term" value="F:oxidoreductase activity, acting on paired donors, with oxidation of a pair of donors resulting in the reduction of molecular oxygen to two molecules of water"/>
    <property type="evidence" value="ECO:0007669"/>
    <property type="project" value="InterPro"/>
</dbReference>
<evidence type="ECO:0000256" key="10">
    <source>
        <dbReference type="ARBA" id="ARBA00023136"/>
    </source>
</evidence>
<comment type="subcellular location">
    <subcellularLocation>
        <location evidence="1">Membrane</location>
        <topology evidence="1">Multi-pass membrane protein</topology>
    </subcellularLocation>
</comment>
<keyword evidence="4 13" id="KW-0812">Transmembrane</keyword>
<feature type="region of interest" description="Disordered" evidence="12">
    <location>
        <begin position="1"/>
        <end position="36"/>
    </location>
</feature>
<dbReference type="PANTHER" id="PTHR11351:SF31">
    <property type="entry name" value="DESATURASE 1, ISOFORM A-RELATED"/>
    <property type="match status" value="1"/>
</dbReference>
<evidence type="ECO:0000256" key="1">
    <source>
        <dbReference type="ARBA" id="ARBA00004141"/>
    </source>
</evidence>
<keyword evidence="7" id="KW-0560">Oxidoreductase</keyword>
<evidence type="ECO:0000256" key="11">
    <source>
        <dbReference type="ARBA" id="ARBA00023160"/>
    </source>
</evidence>
<evidence type="ECO:0000256" key="3">
    <source>
        <dbReference type="ARBA" id="ARBA00022516"/>
    </source>
</evidence>
<keyword evidence="5" id="KW-0276">Fatty acid metabolism</keyword>
<feature type="transmembrane region" description="Helical" evidence="13">
    <location>
        <begin position="62"/>
        <end position="81"/>
    </location>
</feature>
<dbReference type="InterPro" id="IPR015876">
    <property type="entry name" value="Acyl-CoA_DS"/>
</dbReference>
<name>A0A5C6AKT7_9BACT</name>
<dbReference type="AlphaFoldDB" id="A0A5C6AKT7"/>
<dbReference type="GO" id="GO:0006633">
    <property type="term" value="P:fatty acid biosynthetic process"/>
    <property type="evidence" value="ECO:0007669"/>
    <property type="project" value="UniProtKB-KW"/>
</dbReference>
<evidence type="ECO:0000256" key="7">
    <source>
        <dbReference type="ARBA" id="ARBA00023002"/>
    </source>
</evidence>
<protein>
    <submittedName>
        <fullName evidence="15">Fatty acid desaturase</fullName>
    </submittedName>
</protein>
<reference evidence="15 16" key="1">
    <citation type="submission" date="2019-02" db="EMBL/GenBank/DDBJ databases">
        <title>Deep-cultivation of Planctomycetes and their phenomic and genomic characterization uncovers novel biology.</title>
        <authorList>
            <person name="Wiegand S."/>
            <person name="Jogler M."/>
            <person name="Boedeker C."/>
            <person name="Pinto D."/>
            <person name="Vollmers J."/>
            <person name="Rivas-Marin E."/>
            <person name="Kohn T."/>
            <person name="Peeters S.H."/>
            <person name="Heuer A."/>
            <person name="Rast P."/>
            <person name="Oberbeckmann S."/>
            <person name="Bunk B."/>
            <person name="Jeske O."/>
            <person name="Meyerdierks A."/>
            <person name="Storesund J.E."/>
            <person name="Kallscheuer N."/>
            <person name="Luecker S."/>
            <person name="Lage O.M."/>
            <person name="Pohl T."/>
            <person name="Merkel B.J."/>
            <person name="Hornburger P."/>
            <person name="Mueller R.-W."/>
            <person name="Bruemmer F."/>
            <person name="Labrenz M."/>
            <person name="Spormann A.M."/>
            <person name="Op Den Camp H."/>
            <person name="Overmann J."/>
            <person name="Amann R."/>
            <person name="Jetten M.S.M."/>
            <person name="Mascher T."/>
            <person name="Medema M.H."/>
            <person name="Devos D.P."/>
            <person name="Kaster A.-K."/>
            <person name="Ovreas L."/>
            <person name="Rohde M."/>
            <person name="Galperin M.Y."/>
            <person name="Jogler C."/>
        </authorList>
    </citation>
    <scope>NUCLEOTIDE SEQUENCE [LARGE SCALE GENOMIC DNA]</scope>
    <source>
        <strain evidence="15 16">Pla108</strain>
    </source>
</reference>
<dbReference type="InterPro" id="IPR005804">
    <property type="entry name" value="FA_desaturase_dom"/>
</dbReference>
<keyword evidence="8" id="KW-0408">Iron</keyword>
<keyword evidence="6 13" id="KW-1133">Transmembrane helix</keyword>
<accession>A0A5C6AKT7</accession>
<sequence>MSLQSSDLPPVEATVVSPPSRPKTRPVARPASDRKAKCSMDEEVPPANSWALWRRGVDWPTVIWIGVAHIAALAAPFFFSWQAFVTFLVLYVATGSLGICMGYHRLLTHGAFQTYKPVRWLLALLGGLSGEGSALTWVANHRKHHKFSDKDGDPHSPRHGKWWSHMFWFMPNRGMKWQKELLARYAPDMAKDRGMVLLHKLFLPSHFALGAILFAIGYYGTALGMGGEHAVWYGCSMFFWGLALRMVYVMHVTWLINSATHIWGYRNYETTDDSKNLWWVALLAFGEGWHNNHHAYQRIASQGHKWWEVDVTYWFILAMEKVGLAWNVVRLRDMPKGTPPA</sequence>
<feature type="transmembrane region" description="Helical" evidence="13">
    <location>
        <begin position="201"/>
        <end position="219"/>
    </location>
</feature>
<keyword evidence="11" id="KW-0275">Fatty acid biosynthesis</keyword>
<dbReference type="CDD" id="cd03505">
    <property type="entry name" value="Delta9-FADS-like"/>
    <property type="match status" value="1"/>
</dbReference>
<proteinExistence type="inferred from homology"/>
<dbReference type="OrthoDB" id="19906at2"/>
<keyword evidence="9" id="KW-0443">Lipid metabolism</keyword>
<dbReference type="EMBL" id="SJPR01000001">
    <property type="protein sequence ID" value="TWT99631.1"/>
    <property type="molecule type" value="Genomic_DNA"/>
</dbReference>
<evidence type="ECO:0000256" key="5">
    <source>
        <dbReference type="ARBA" id="ARBA00022832"/>
    </source>
</evidence>
<feature type="domain" description="Fatty acid desaturase" evidence="14">
    <location>
        <begin position="80"/>
        <end position="300"/>
    </location>
</feature>
<evidence type="ECO:0000256" key="12">
    <source>
        <dbReference type="SAM" id="MobiDB-lite"/>
    </source>
</evidence>
<feature type="transmembrane region" description="Helical" evidence="13">
    <location>
        <begin position="118"/>
        <end position="139"/>
    </location>
</feature>
<keyword evidence="3" id="KW-0444">Lipid biosynthesis</keyword>
<comment type="similarity">
    <text evidence="2">Belongs to the fatty acid desaturase type 2 family.</text>
</comment>
<evidence type="ECO:0000256" key="2">
    <source>
        <dbReference type="ARBA" id="ARBA00008749"/>
    </source>
</evidence>
<keyword evidence="10 13" id="KW-0472">Membrane</keyword>
<dbReference type="PRINTS" id="PR00075">
    <property type="entry name" value="FACDDSATRASE"/>
</dbReference>
<evidence type="ECO:0000259" key="14">
    <source>
        <dbReference type="Pfam" id="PF00487"/>
    </source>
</evidence>
<dbReference type="Proteomes" id="UP000317421">
    <property type="component" value="Unassembled WGS sequence"/>
</dbReference>
<evidence type="ECO:0000313" key="15">
    <source>
        <dbReference type="EMBL" id="TWT99631.1"/>
    </source>
</evidence>
<feature type="transmembrane region" description="Helical" evidence="13">
    <location>
        <begin position="88"/>
        <end position="106"/>
    </location>
</feature>
<dbReference type="GO" id="GO:0016020">
    <property type="term" value="C:membrane"/>
    <property type="evidence" value="ECO:0007669"/>
    <property type="project" value="UniProtKB-SubCell"/>
</dbReference>
<evidence type="ECO:0000256" key="9">
    <source>
        <dbReference type="ARBA" id="ARBA00023098"/>
    </source>
</evidence>
<evidence type="ECO:0000256" key="4">
    <source>
        <dbReference type="ARBA" id="ARBA00022692"/>
    </source>
</evidence>
<organism evidence="15 16">
    <name type="scientific">Botrimarina colliarenosi</name>
    <dbReference type="NCBI Taxonomy" id="2528001"/>
    <lineage>
        <taxon>Bacteria</taxon>
        <taxon>Pseudomonadati</taxon>
        <taxon>Planctomycetota</taxon>
        <taxon>Planctomycetia</taxon>
        <taxon>Pirellulales</taxon>
        <taxon>Lacipirellulaceae</taxon>
        <taxon>Botrimarina</taxon>
    </lineage>
</organism>
<feature type="transmembrane region" description="Helical" evidence="13">
    <location>
        <begin position="231"/>
        <end position="256"/>
    </location>
</feature>
<dbReference type="Pfam" id="PF00487">
    <property type="entry name" value="FA_desaturase"/>
    <property type="match status" value="1"/>
</dbReference>
<gene>
    <name evidence="15" type="ORF">Pla108_05740</name>
</gene>
<evidence type="ECO:0000256" key="8">
    <source>
        <dbReference type="ARBA" id="ARBA00023004"/>
    </source>
</evidence>
<dbReference type="PANTHER" id="PTHR11351">
    <property type="entry name" value="ACYL-COA DESATURASE"/>
    <property type="match status" value="1"/>
</dbReference>
<keyword evidence="16" id="KW-1185">Reference proteome</keyword>
<evidence type="ECO:0000256" key="6">
    <source>
        <dbReference type="ARBA" id="ARBA00022989"/>
    </source>
</evidence>
<evidence type="ECO:0000313" key="16">
    <source>
        <dbReference type="Proteomes" id="UP000317421"/>
    </source>
</evidence>
<evidence type="ECO:0000256" key="13">
    <source>
        <dbReference type="SAM" id="Phobius"/>
    </source>
</evidence>
<comment type="caution">
    <text evidence="15">The sequence shown here is derived from an EMBL/GenBank/DDBJ whole genome shotgun (WGS) entry which is preliminary data.</text>
</comment>